<dbReference type="PANTHER" id="PTHR11252">
    <property type="entry name" value="POLYRIBONUCLEOTIDE NUCLEOTIDYLTRANSFERASE"/>
    <property type="match status" value="1"/>
</dbReference>
<dbReference type="SUPFAM" id="SSF46915">
    <property type="entry name" value="Polynucleotide phosphorylase/guanosine pentaphosphate synthase (PNPase/GPSI), domain 3"/>
    <property type="match status" value="1"/>
</dbReference>
<evidence type="ECO:0000256" key="8">
    <source>
        <dbReference type="HAMAP-Rule" id="MF_01595"/>
    </source>
</evidence>
<name>A0A2S8GE36_9BACT</name>
<dbReference type="PANTHER" id="PTHR11252:SF0">
    <property type="entry name" value="POLYRIBONUCLEOTIDE NUCLEOTIDYLTRANSFERASE 1, MITOCHONDRIAL"/>
    <property type="match status" value="1"/>
</dbReference>
<dbReference type="InterPro" id="IPR036345">
    <property type="entry name" value="ExoRNase_PH_dom2_sf"/>
</dbReference>
<evidence type="ECO:0000256" key="3">
    <source>
        <dbReference type="ARBA" id="ARBA00022679"/>
    </source>
</evidence>
<keyword evidence="4 8" id="KW-0548">Nucleotidyltransferase</keyword>
<dbReference type="InterPro" id="IPR020568">
    <property type="entry name" value="Ribosomal_Su5_D2-typ_SF"/>
</dbReference>
<dbReference type="GO" id="GO:0006402">
    <property type="term" value="P:mRNA catabolic process"/>
    <property type="evidence" value="ECO:0007669"/>
    <property type="project" value="UniProtKB-UniRule"/>
</dbReference>
<dbReference type="CDD" id="cd02393">
    <property type="entry name" value="KH-I_PNPase"/>
    <property type="match status" value="1"/>
</dbReference>
<feature type="compositionally biased region" description="Basic and acidic residues" evidence="9">
    <location>
        <begin position="746"/>
        <end position="783"/>
    </location>
</feature>
<gene>
    <name evidence="8 11" type="primary">pnp</name>
    <name evidence="11" type="ORF">C5Y98_00755</name>
</gene>
<comment type="cofactor">
    <cofactor evidence="8">
        <name>Mg(2+)</name>
        <dbReference type="ChEBI" id="CHEBI:18420"/>
    </cofactor>
</comment>
<dbReference type="SUPFAM" id="SSF50249">
    <property type="entry name" value="Nucleic acid-binding proteins"/>
    <property type="match status" value="1"/>
</dbReference>
<keyword evidence="2 8" id="KW-0963">Cytoplasm</keyword>
<comment type="caution">
    <text evidence="11">The sequence shown here is derived from an EMBL/GenBank/DDBJ whole genome shotgun (WGS) entry which is preliminary data.</text>
</comment>
<feature type="domain" description="S1 motif" evidence="10">
    <location>
        <begin position="654"/>
        <end position="722"/>
    </location>
</feature>
<dbReference type="InterPro" id="IPR004087">
    <property type="entry name" value="KH_dom"/>
</dbReference>
<dbReference type="FunFam" id="3.30.1370.10:FF:000001">
    <property type="entry name" value="Polyribonucleotide nucleotidyltransferase"/>
    <property type="match status" value="1"/>
</dbReference>
<dbReference type="EMBL" id="PUIB01000002">
    <property type="protein sequence ID" value="PQO42716.1"/>
    <property type="molecule type" value="Genomic_DNA"/>
</dbReference>
<dbReference type="InterPro" id="IPR015848">
    <property type="entry name" value="PNPase_PH_RNA-bd_bac/org-type"/>
</dbReference>
<keyword evidence="7 8" id="KW-0694">RNA-binding</keyword>
<dbReference type="SMART" id="SM00322">
    <property type="entry name" value="KH"/>
    <property type="match status" value="1"/>
</dbReference>
<dbReference type="InterPro" id="IPR004088">
    <property type="entry name" value="KH_dom_type_1"/>
</dbReference>
<proteinExistence type="inferred from homology"/>
<feature type="binding site" evidence="8">
    <location>
        <position position="524"/>
    </location>
    <ligand>
        <name>Mg(2+)</name>
        <dbReference type="ChEBI" id="CHEBI:18420"/>
    </ligand>
</feature>
<dbReference type="GO" id="GO:0000287">
    <property type="term" value="F:magnesium ion binding"/>
    <property type="evidence" value="ECO:0007669"/>
    <property type="project" value="UniProtKB-UniRule"/>
</dbReference>
<dbReference type="InterPro" id="IPR036612">
    <property type="entry name" value="KH_dom_type_1_sf"/>
</dbReference>
<dbReference type="Gene3D" id="2.40.50.140">
    <property type="entry name" value="Nucleic acid-binding proteins"/>
    <property type="match status" value="1"/>
</dbReference>
<organism evidence="11 12">
    <name type="scientific">Blastopirellula marina</name>
    <dbReference type="NCBI Taxonomy" id="124"/>
    <lineage>
        <taxon>Bacteria</taxon>
        <taxon>Pseudomonadati</taxon>
        <taxon>Planctomycetota</taxon>
        <taxon>Planctomycetia</taxon>
        <taxon>Pirellulales</taxon>
        <taxon>Pirellulaceae</taxon>
        <taxon>Blastopirellula</taxon>
    </lineage>
</organism>
<dbReference type="FunFam" id="3.30.230.70:FF:000002">
    <property type="entry name" value="Polyribonucleotide nucleotidyltransferase"/>
    <property type="match status" value="1"/>
</dbReference>
<protein>
    <recommendedName>
        <fullName evidence="8">Polyribonucleotide nucleotidyltransferase</fullName>
        <ecNumber evidence="8">2.7.7.8</ecNumber>
    </recommendedName>
    <alternativeName>
        <fullName evidence="8">Polynucleotide phosphorylase</fullName>
        <shortName evidence="8">PNPase</shortName>
    </alternativeName>
</protein>
<dbReference type="CDD" id="cd11363">
    <property type="entry name" value="RNase_PH_PNPase_1"/>
    <property type="match status" value="1"/>
</dbReference>
<dbReference type="InterPro" id="IPR036456">
    <property type="entry name" value="PNPase_PH_RNA-bd_sf"/>
</dbReference>
<sequence length="783" mass="85234">MFQIGRAPLSSRPIPSWRKPTRKVSGALCRTENVEEIRVEKQIGNETLSITTGFLAKQAHGAVLVQYGETVVLVAAVSGPSRPGTDFFPLTCDYRERTAAAGKFPGGFIKREGRPTTKEILSSRLMDRPIRPMFPKGYYDEVQIQANVVASDRQHDGDVLAMLGASAALCISHLPFQGPLSAVRVGRVDGELVPFPTFDQLEQSDLDLIISGNKESVLMIEGFSREIPEDEMADAIMKAHEVVKELCDLQLELIEKIGPQKMEFEEPSDGGLYQRLMDSYYADLKAAKQTTGKQDRADKVRELKAKVKEELIPDPSAEGAICENLFGTVWHDLEERVVRDLILSGTRTDGRDTKTLRPIMCKVDVLPRVHGSAVFQRGETQSLITVTLGTPRDEQRVDGLIDEYSKKFMLDYNFPSFSVGECRPIRGPGRREIGHGALAERSVNPVLPNAEDFPYTIRVISDILESNGSSSMASVCGATLGLMAAGVPITNPVAGISIGLVKEGDDFVLLTDILGEEDHHGDMDFKVAGTQNGITGIQLDLKIKGINEEIIRKTLVQAREARIEILRKMLTTISQPKDDTSVWAPRMLRTKINPEKIGLLIGPGGKTIRAIQEETGATIDVDDDGSVIVASGNLEWAEAAMARVQAITGEVEVGKIYEGRVTSVKDFGAFVEILPGRDGLCHISELSTEYVSDVNSVVKVGDILAVKVLLVDEHDRVKLSHKATLPGGDAPAGEGDDELETAGSRGGDRGDRGGRGGDRRGGGDRGGRGGDRGGRPRRPRRED</sequence>
<dbReference type="FunFam" id="3.30.230.70:FF:000001">
    <property type="entry name" value="Polyribonucleotide nucleotidyltransferase"/>
    <property type="match status" value="1"/>
</dbReference>
<evidence type="ECO:0000256" key="9">
    <source>
        <dbReference type="SAM" id="MobiDB-lite"/>
    </source>
</evidence>
<dbReference type="Pfam" id="PF00575">
    <property type="entry name" value="S1"/>
    <property type="match status" value="1"/>
</dbReference>
<dbReference type="Pfam" id="PF01138">
    <property type="entry name" value="RNase_PH"/>
    <property type="match status" value="2"/>
</dbReference>
<dbReference type="CDD" id="cd11364">
    <property type="entry name" value="RNase_PH_PNPase_2"/>
    <property type="match status" value="1"/>
</dbReference>
<dbReference type="FunFam" id="2.40.50.140:FF:000189">
    <property type="entry name" value="Polyribonucleotide nucleotidyltransferase, putative"/>
    <property type="match status" value="1"/>
</dbReference>
<evidence type="ECO:0000313" key="11">
    <source>
        <dbReference type="EMBL" id="PQO42716.1"/>
    </source>
</evidence>
<dbReference type="GO" id="GO:0004654">
    <property type="term" value="F:polyribonucleotide nucleotidyltransferase activity"/>
    <property type="evidence" value="ECO:0007669"/>
    <property type="project" value="UniProtKB-UniRule"/>
</dbReference>
<dbReference type="InterPro" id="IPR003029">
    <property type="entry name" value="S1_domain"/>
</dbReference>
<evidence type="ECO:0000256" key="2">
    <source>
        <dbReference type="ARBA" id="ARBA00022490"/>
    </source>
</evidence>
<dbReference type="SUPFAM" id="SSF54211">
    <property type="entry name" value="Ribosomal protein S5 domain 2-like"/>
    <property type="match status" value="2"/>
</dbReference>
<dbReference type="InterPro" id="IPR015847">
    <property type="entry name" value="ExoRNase_PH_dom2"/>
</dbReference>
<evidence type="ECO:0000256" key="5">
    <source>
        <dbReference type="ARBA" id="ARBA00022723"/>
    </source>
</evidence>
<comment type="function">
    <text evidence="8">Involved in mRNA degradation. Catalyzes the phosphorolysis of single-stranded polyribonucleotides processively in the 3'- to 5'-direction.</text>
</comment>
<accession>A0A2S8GE36</accession>
<dbReference type="InterPro" id="IPR012162">
    <property type="entry name" value="PNPase"/>
</dbReference>
<dbReference type="HAMAP" id="MF_01595">
    <property type="entry name" value="PNPase"/>
    <property type="match status" value="1"/>
</dbReference>
<keyword evidence="5 8" id="KW-0479">Metal-binding</keyword>
<evidence type="ECO:0000313" key="12">
    <source>
        <dbReference type="Proteomes" id="UP000239388"/>
    </source>
</evidence>
<dbReference type="PROSITE" id="PS50084">
    <property type="entry name" value="KH_TYPE_1"/>
    <property type="match status" value="1"/>
</dbReference>
<dbReference type="InterPro" id="IPR001247">
    <property type="entry name" value="ExoRNase_PH_dom1"/>
</dbReference>
<dbReference type="InterPro" id="IPR027408">
    <property type="entry name" value="PNPase/RNase_PH_dom_sf"/>
</dbReference>
<dbReference type="Pfam" id="PF03725">
    <property type="entry name" value="RNase_PH_C"/>
    <property type="match status" value="1"/>
</dbReference>
<dbReference type="GO" id="GO:0000175">
    <property type="term" value="F:3'-5'-RNA exonuclease activity"/>
    <property type="evidence" value="ECO:0007669"/>
    <property type="project" value="TreeGrafter"/>
</dbReference>
<keyword evidence="3 8" id="KW-0808">Transferase</keyword>
<dbReference type="NCBIfam" id="NF008805">
    <property type="entry name" value="PRK11824.1"/>
    <property type="match status" value="1"/>
</dbReference>
<dbReference type="EC" id="2.7.7.8" evidence="8"/>
<dbReference type="Pfam" id="PF00013">
    <property type="entry name" value="KH_1"/>
    <property type="match status" value="1"/>
</dbReference>
<dbReference type="PROSITE" id="PS50126">
    <property type="entry name" value="S1"/>
    <property type="match status" value="1"/>
</dbReference>
<evidence type="ECO:0000259" key="10">
    <source>
        <dbReference type="PROSITE" id="PS50126"/>
    </source>
</evidence>
<dbReference type="GO" id="GO:0003723">
    <property type="term" value="F:RNA binding"/>
    <property type="evidence" value="ECO:0007669"/>
    <property type="project" value="UniProtKB-UniRule"/>
</dbReference>
<evidence type="ECO:0000256" key="6">
    <source>
        <dbReference type="ARBA" id="ARBA00022842"/>
    </source>
</evidence>
<dbReference type="Proteomes" id="UP000239388">
    <property type="component" value="Unassembled WGS sequence"/>
</dbReference>
<comment type="catalytic activity">
    <reaction evidence="8">
        <text>RNA(n+1) + phosphate = RNA(n) + a ribonucleoside 5'-diphosphate</text>
        <dbReference type="Rhea" id="RHEA:22096"/>
        <dbReference type="Rhea" id="RHEA-COMP:14527"/>
        <dbReference type="Rhea" id="RHEA-COMP:17342"/>
        <dbReference type="ChEBI" id="CHEBI:43474"/>
        <dbReference type="ChEBI" id="CHEBI:57930"/>
        <dbReference type="ChEBI" id="CHEBI:140395"/>
        <dbReference type="EC" id="2.7.7.8"/>
    </reaction>
</comment>
<comment type="subcellular location">
    <subcellularLocation>
        <location evidence="8">Cytoplasm</location>
    </subcellularLocation>
</comment>
<keyword evidence="6 8" id="KW-0460">Magnesium</keyword>
<feature type="binding site" evidence="8">
    <location>
        <position position="518"/>
    </location>
    <ligand>
        <name>Mg(2+)</name>
        <dbReference type="ChEBI" id="CHEBI:18420"/>
    </ligand>
</feature>
<feature type="region of interest" description="Disordered" evidence="9">
    <location>
        <begin position="722"/>
        <end position="783"/>
    </location>
</feature>
<reference evidence="11 12" key="1">
    <citation type="submission" date="2018-02" db="EMBL/GenBank/DDBJ databases">
        <title>Comparative genomes isolates from brazilian mangrove.</title>
        <authorList>
            <person name="Araujo J.E."/>
            <person name="Taketani R.G."/>
            <person name="Silva M.C.P."/>
            <person name="Loureco M.V."/>
            <person name="Andreote F.D."/>
        </authorList>
    </citation>
    <scope>NUCLEOTIDE SEQUENCE [LARGE SCALE GENOMIC DNA]</scope>
    <source>
        <strain evidence="11 12">NAP PRIS-MGV</strain>
    </source>
</reference>
<dbReference type="InterPro" id="IPR012340">
    <property type="entry name" value="NA-bd_OB-fold"/>
</dbReference>
<evidence type="ECO:0000256" key="7">
    <source>
        <dbReference type="ARBA" id="ARBA00022884"/>
    </source>
</evidence>
<dbReference type="GO" id="GO:0006396">
    <property type="term" value="P:RNA processing"/>
    <property type="evidence" value="ECO:0007669"/>
    <property type="project" value="InterPro"/>
</dbReference>
<dbReference type="Gene3D" id="3.30.1370.10">
    <property type="entry name" value="K Homology domain, type 1"/>
    <property type="match status" value="1"/>
</dbReference>
<dbReference type="NCBIfam" id="TIGR03591">
    <property type="entry name" value="polynuc_phos"/>
    <property type="match status" value="1"/>
</dbReference>
<evidence type="ECO:0000256" key="1">
    <source>
        <dbReference type="ARBA" id="ARBA00007404"/>
    </source>
</evidence>
<dbReference type="SUPFAM" id="SSF54791">
    <property type="entry name" value="Eukaryotic type KH-domain (KH-domain type I)"/>
    <property type="match status" value="1"/>
</dbReference>
<evidence type="ECO:0000256" key="4">
    <source>
        <dbReference type="ARBA" id="ARBA00022695"/>
    </source>
</evidence>
<dbReference type="Gene3D" id="3.30.230.70">
    <property type="entry name" value="GHMP Kinase, N-terminal domain"/>
    <property type="match status" value="2"/>
</dbReference>
<dbReference type="Pfam" id="PF03726">
    <property type="entry name" value="PNPase"/>
    <property type="match status" value="1"/>
</dbReference>
<dbReference type="SMART" id="SM00316">
    <property type="entry name" value="S1"/>
    <property type="match status" value="1"/>
</dbReference>
<dbReference type="PIRSF" id="PIRSF005499">
    <property type="entry name" value="PNPase"/>
    <property type="match status" value="1"/>
</dbReference>
<dbReference type="OrthoDB" id="9804305at2"/>
<dbReference type="GO" id="GO:0005829">
    <property type="term" value="C:cytosol"/>
    <property type="evidence" value="ECO:0007669"/>
    <property type="project" value="UniProtKB-ARBA"/>
</dbReference>
<dbReference type="AlphaFoldDB" id="A0A2S8GE36"/>
<dbReference type="SUPFAM" id="SSF55666">
    <property type="entry name" value="Ribonuclease PH domain 2-like"/>
    <property type="match status" value="2"/>
</dbReference>
<dbReference type="CDD" id="cd04472">
    <property type="entry name" value="S1_PNPase"/>
    <property type="match status" value="1"/>
</dbReference>
<comment type="similarity">
    <text evidence="1 8">Belongs to the polyribonucleotide nucleotidyltransferase family.</text>
</comment>